<keyword evidence="3 7" id="KW-0812">Transmembrane</keyword>
<gene>
    <name evidence="9" type="primary">LOC109704880</name>
</gene>
<comment type="subcellular location">
    <subcellularLocation>
        <location evidence="7">Cell membrane</location>
        <topology evidence="7">Multi-pass membrane protein</topology>
    </subcellularLocation>
    <subcellularLocation>
        <location evidence="7">Cytoplasmic vesicle</location>
        <location evidence="7">Secretory vesicle membrane</location>
        <topology evidence="7">Multi-pass membrane protein</topology>
    </subcellularLocation>
</comment>
<organism evidence="8 9">
    <name type="scientific">Ananas comosus</name>
    <name type="common">Pineapple</name>
    <name type="synonym">Ananas ananas</name>
    <dbReference type="NCBI Taxonomy" id="4615"/>
    <lineage>
        <taxon>Eukaryota</taxon>
        <taxon>Viridiplantae</taxon>
        <taxon>Streptophyta</taxon>
        <taxon>Embryophyta</taxon>
        <taxon>Tracheophyta</taxon>
        <taxon>Spermatophyta</taxon>
        <taxon>Magnoliopsida</taxon>
        <taxon>Liliopsida</taxon>
        <taxon>Poales</taxon>
        <taxon>Bromeliaceae</taxon>
        <taxon>Bromelioideae</taxon>
        <taxon>Ananas</taxon>
    </lineage>
</organism>
<comment type="caution">
    <text evidence="7">Lacks conserved residue(s) required for the propagation of feature annotation.</text>
</comment>
<dbReference type="GO" id="GO:0005886">
    <property type="term" value="C:plasma membrane"/>
    <property type="evidence" value="ECO:0007669"/>
    <property type="project" value="UniProtKB-SubCell"/>
</dbReference>
<evidence type="ECO:0000256" key="7">
    <source>
        <dbReference type="RuleBase" id="RU363122"/>
    </source>
</evidence>
<dbReference type="OrthoDB" id="242866at2759"/>
<reference evidence="9" key="2">
    <citation type="submission" date="2025-08" db="UniProtKB">
        <authorList>
            <consortium name="RefSeq"/>
        </authorList>
    </citation>
    <scope>IDENTIFICATION</scope>
    <source>
        <tissue evidence="9">Leaf</tissue>
    </source>
</reference>
<comment type="similarity">
    <text evidence="2 7">Belongs to the SCAMP family.</text>
</comment>
<name>A0A6P5ECX2_ANACO</name>
<accession>A0A6P5ECX2</accession>
<evidence type="ECO:0000256" key="4">
    <source>
        <dbReference type="ARBA" id="ARBA00022989"/>
    </source>
</evidence>
<comment type="function">
    <text evidence="1 7">Probably involved in membrane trafficking.</text>
</comment>
<dbReference type="Pfam" id="PF04144">
    <property type="entry name" value="SCAMP"/>
    <property type="match status" value="1"/>
</dbReference>
<dbReference type="InterPro" id="IPR007273">
    <property type="entry name" value="SCAMP"/>
</dbReference>
<evidence type="ECO:0000313" key="9">
    <source>
        <dbReference type="RefSeq" id="XP_020081249.1"/>
    </source>
</evidence>
<evidence type="ECO:0000256" key="6">
    <source>
        <dbReference type="ARBA" id="ARBA00023329"/>
    </source>
</evidence>
<keyword evidence="7" id="KW-0813">Transport</keyword>
<keyword evidence="8" id="KW-1185">Reference proteome</keyword>
<dbReference type="GO" id="GO:0015031">
    <property type="term" value="P:protein transport"/>
    <property type="evidence" value="ECO:0007669"/>
    <property type="project" value="InterPro"/>
</dbReference>
<dbReference type="GO" id="GO:0030658">
    <property type="term" value="C:transport vesicle membrane"/>
    <property type="evidence" value="ECO:0007669"/>
    <property type="project" value="UniProtKB-SubCell"/>
</dbReference>
<evidence type="ECO:0000256" key="2">
    <source>
        <dbReference type="ARBA" id="ARBA00010482"/>
    </source>
</evidence>
<dbReference type="GeneID" id="109704880"/>
<dbReference type="Proteomes" id="UP000515123">
    <property type="component" value="Unplaced"/>
</dbReference>
<evidence type="ECO:0000313" key="8">
    <source>
        <dbReference type="Proteomes" id="UP000515123"/>
    </source>
</evidence>
<protein>
    <recommendedName>
        <fullName evidence="7">Secretory carrier-associated membrane protein</fullName>
        <shortName evidence="7">Secretory carrier membrane protein</shortName>
    </recommendedName>
</protein>
<sequence>MCYCGKRLSRLSRTNTIDISSSFHTLLQLHICFCVYSAVAPPVIFKGKSLTGILPTIEVIGNSVIDVLFYFVGFGLFCLESLLSI</sequence>
<dbReference type="RefSeq" id="XP_020081249.1">
    <property type="nucleotide sequence ID" value="XM_020225660.1"/>
</dbReference>
<reference evidence="8" key="1">
    <citation type="journal article" date="2015" name="Nat. Genet.">
        <title>The pineapple genome and the evolution of CAM photosynthesis.</title>
        <authorList>
            <person name="Ming R."/>
            <person name="VanBuren R."/>
            <person name="Wai C.M."/>
            <person name="Tang H."/>
            <person name="Schatz M.C."/>
            <person name="Bowers J.E."/>
            <person name="Lyons E."/>
            <person name="Wang M.L."/>
            <person name="Chen J."/>
            <person name="Biggers E."/>
            <person name="Zhang J."/>
            <person name="Huang L."/>
            <person name="Zhang L."/>
            <person name="Miao W."/>
            <person name="Zhang J."/>
            <person name="Ye Z."/>
            <person name="Miao C."/>
            <person name="Lin Z."/>
            <person name="Wang H."/>
            <person name="Zhou H."/>
            <person name="Yim W.C."/>
            <person name="Priest H.D."/>
            <person name="Zheng C."/>
            <person name="Woodhouse M."/>
            <person name="Edger P.P."/>
            <person name="Guyot R."/>
            <person name="Guo H.B."/>
            <person name="Guo H."/>
            <person name="Zheng G."/>
            <person name="Singh R."/>
            <person name="Sharma A."/>
            <person name="Min X."/>
            <person name="Zheng Y."/>
            <person name="Lee H."/>
            <person name="Gurtowski J."/>
            <person name="Sedlazeck F.J."/>
            <person name="Harkess A."/>
            <person name="McKain M.R."/>
            <person name="Liao Z."/>
            <person name="Fang J."/>
            <person name="Liu J."/>
            <person name="Zhang X."/>
            <person name="Zhang Q."/>
            <person name="Hu W."/>
            <person name="Qin Y."/>
            <person name="Wang K."/>
            <person name="Chen L.Y."/>
            <person name="Shirley N."/>
            <person name="Lin Y.R."/>
            <person name="Liu L.Y."/>
            <person name="Hernandez A.G."/>
            <person name="Wright C.L."/>
            <person name="Bulone V."/>
            <person name="Tuskan G.A."/>
            <person name="Heath K."/>
            <person name="Zee F."/>
            <person name="Moore P.H."/>
            <person name="Sunkar R."/>
            <person name="Leebens-Mack J.H."/>
            <person name="Mockler T."/>
            <person name="Bennetzen J.L."/>
            <person name="Freeling M."/>
            <person name="Sankoff D."/>
            <person name="Paterson A.H."/>
            <person name="Zhu X."/>
            <person name="Yang X."/>
            <person name="Smith J.A."/>
            <person name="Cushman J.C."/>
            <person name="Paull R.E."/>
            <person name="Yu Q."/>
        </authorList>
    </citation>
    <scope>NUCLEOTIDE SEQUENCE [LARGE SCALE GENOMIC DNA]</scope>
    <source>
        <strain evidence="8">cv. F153</strain>
    </source>
</reference>
<feature type="transmembrane region" description="Helical" evidence="7">
    <location>
        <begin position="21"/>
        <end position="39"/>
    </location>
</feature>
<keyword evidence="6 7" id="KW-0968">Cytoplasmic vesicle</keyword>
<keyword evidence="7" id="KW-1003">Cell membrane</keyword>
<proteinExistence type="inferred from homology"/>
<keyword evidence="5 7" id="KW-0472">Membrane</keyword>
<dbReference type="AlphaFoldDB" id="A0A6P5ECX2"/>
<evidence type="ECO:0000256" key="3">
    <source>
        <dbReference type="ARBA" id="ARBA00022692"/>
    </source>
</evidence>
<evidence type="ECO:0000256" key="5">
    <source>
        <dbReference type="ARBA" id="ARBA00023136"/>
    </source>
</evidence>
<evidence type="ECO:0000256" key="1">
    <source>
        <dbReference type="ARBA" id="ARBA00004003"/>
    </source>
</evidence>
<keyword evidence="4 7" id="KW-1133">Transmembrane helix</keyword>
<feature type="transmembrane region" description="Helical" evidence="7">
    <location>
        <begin position="59"/>
        <end position="79"/>
    </location>
</feature>